<dbReference type="AlphaFoldDB" id="A0A2T7BCI7"/>
<name>A0A2T7BCI7_9BACT</name>
<sequence length="282" mass="31744">MINGQRVLVVLPAYNAARTLDRTYKEIDRNLVDDVILVDDASKDDTVAVAQHLGIAHIVCHEKNKGYGGNQKSCYKKAIELGADIVIMLHPDYQYTPALLSSMASVIANGVYPVVLGSRILGMGALKGGMPMYKYVFNRMLTMFQNTLMRQKLSEYHTGYRAFHRDVLLSIPYQQNSDDFVFDNEMLAQIFYKGYEVAEITCPTKYFDEASSINFRRSAKYGMGVLGTSIRYFLSNAGLKRSKLFEGILREKRPQWNVKPTVEINTAGVTLQQDVPAKNEAV</sequence>
<dbReference type="InterPro" id="IPR050256">
    <property type="entry name" value="Glycosyltransferase_2"/>
</dbReference>
<evidence type="ECO:0000259" key="1">
    <source>
        <dbReference type="Pfam" id="PF00535"/>
    </source>
</evidence>
<dbReference type="InterPro" id="IPR001173">
    <property type="entry name" value="Glyco_trans_2-like"/>
</dbReference>
<proteinExistence type="predicted"/>
<dbReference type="OrthoDB" id="9810303at2"/>
<feature type="domain" description="Glycosyltransferase 2-like" evidence="1">
    <location>
        <begin position="9"/>
        <end position="168"/>
    </location>
</feature>
<gene>
    <name evidence="2" type="ORF">DCC81_20070</name>
</gene>
<dbReference type="EMBL" id="QCYK01000003">
    <property type="protein sequence ID" value="PUZ22730.1"/>
    <property type="molecule type" value="Genomic_DNA"/>
</dbReference>
<dbReference type="InterPro" id="IPR029044">
    <property type="entry name" value="Nucleotide-diphossugar_trans"/>
</dbReference>
<dbReference type="PANTHER" id="PTHR48090">
    <property type="entry name" value="UNDECAPRENYL-PHOSPHATE 4-DEOXY-4-FORMAMIDO-L-ARABINOSE TRANSFERASE-RELATED"/>
    <property type="match status" value="1"/>
</dbReference>
<dbReference type="Gene3D" id="3.90.550.10">
    <property type="entry name" value="Spore Coat Polysaccharide Biosynthesis Protein SpsA, Chain A"/>
    <property type="match status" value="1"/>
</dbReference>
<dbReference type="RefSeq" id="WP_108688475.1">
    <property type="nucleotide sequence ID" value="NZ_QCYK01000003.1"/>
</dbReference>
<dbReference type="Proteomes" id="UP000244450">
    <property type="component" value="Unassembled WGS sequence"/>
</dbReference>
<keyword evidence="3" id="KW-1185">Reference proteome</keyword>
<dbReference type="PANTHER" id="PTHR48090:SF7">
    <property type="entry name" value="RFBJ PROTEIN"/>
    <property type="match status" value="1"/>
</dbReference>
<dbReference type="SUPFAM" id="SSF53448">
    <property type="entry name" value="Nucleotide-diphospho-sugar transferases"/>
    <property type="match status" value="1"/>
</dbReference>
<evidence type="ECO:0000313" key="3">
    <source>
        <dbReference type="Proteomes" id="UP000244450"/>
    </source>
</evidence>
<comment type="caution">
    <text evidence="2">The sequence shown here is derived from an EMBL/GenBank/DDBJ whole genome shotgun (WGS) entry which is preliminary data.</text>
</comment>
<organism evidence="2 3">
    <name type="scientific">Chitinophaga parva</name>
    <dbReference type="NCBI Taxonomy" id="2169414"/>
    <lineage>
        <taxon>Bacteria</taxon>
        <taxon>Pseudomonadati</taxon>
        <taxon>Bacteroidota</taxon>
        <taxon>Chitinophagia</taxon>
        <taxon>Chitinophagales</taxon>
        <taxon>Chitinophagaceae</taxon>
        <taxon>Chitinophaga</taxon>
    </lineage>
</organism>
<protein>
    <submittedName>
        <fullName evidence="2">Glycosyl transferase family 2</fullName>
    </submittedName>
</protein>
<accession>A0A2T7BCI7</accession>
<keyword evidence="2" id="KW-0808">Transferase</keyword>
<reference evidence="2 3" key="1">
    <citation type="submission" date="2018-04" db="EMBL/GenBank/DDBJ databases">
        <title>Chitinophaga fuyangensis sp. nov., isolated from soil in a chemical factory.</title>
        <authorList>
            <person name="Chen K."/>
        </authorList>
    </citation>
    <scope>NUCLEOTIDE SEQUENCE [LARGE SCALE GENOMIC DNA]</scope>
    <source>
        <strain evidence="2 3">LY-1</strain>
    </source>
</reference>
<evidence type="ECO:0000313" key="2">
    <source>
        <dbReference type="EMBL" id="PUZ22730.1"/>
    </source>
</evidence>
<dbReference type="Pfam" id="PF00535">
    <property type="entry name" value="Glycos_transf_2"/>
    <property type="match status" value="1"/>
</dbReference>
<dbReference type="CDD" id="cd04179">
    <property type="entry name" value="DPM_DPG-synthase_like"/>
    <property type="match status" value="1"/>
</dbReference>
<dbReference type="GO" id="GO:0016740">
    <property type="term" value="F:transferase activity"/>
    <property type="evidence" value="ECO:0007669"/>
    <property type="project" value="UniProtKB-KW"/>
</dbReference>